<dbReference type="GeneID" id="178091"/>
<dbReference type="Pfam" id="PF00076">
    <property type="entry name" value="RRM_1"/>
    <property type="match status" value="1"/>
</dbReference>
<dbReference type="InterPro" id="IPR000467">
    <property type="entry name" value="G_patch_dom"/>
</dbReference>
<evidence type="ECO:0000313" key="8">
    <source>
        <dbReference type="WormBase" id="F58B3.7"/>
    </source>
</evidence>
<dbReference type="CTD" id="178091"/>
<dbReference type="Bgee" id="WBGene00010233">
    <property type="expression patterns" value="Expressed in germ line (C elegans) and 4 other cell types or tissues"/>
</dbReference>
<reference evidence="6 7" key="1">
    <citation type="journal article" date="1998" name="Science">
        <title>Genome sequence of the nematode C. elegans: a platform for investigating biology.</title>
        <authorList>
            <consortium name="The C. elegans sequencing consortium"/>
            <person name="Sulson J.E."/>
            <person name="Waterston R."/>
        </authorList>
    </citation>
    <scope>NUCLEOTIDE SEQUENCE [LARGE SCALE GENOMIC DNA]</scope>
    <source>
        <strain evidence="6 7">Bristol N2</strain>
    </source>
</reference>
<dbReference type="Pfam" id="PF01585">
    <property type="entry name" value="G-patch"/>
    <property type="match status" value="1"/>
</dbReference>
<dbReference type="GO" id="GO:0045292">
    <property type="term" value="P:mRNA cis splicing, via spliceosome"/>
    <property type="evidence" value="ECO:0007669"/>
    <property type="project" value="UniProtKB-UniRule"/>
</dbReference>
<feature type="domain" description="RRM" evidence="4">
    <location>
        <begin position="274"/>
        <end position="363"/>
    </location>
</feature>
<dbReference type="OMA" id="HACFYDE"/>
<dbReference type="KEGG" id="cel:CELE_F58B3.7"/>
<feature type="region of interest" description="Disordered" evidence="3">
    <location>
        <begin position="1"/>
        <end position="21"/>
    </location>
</feature>
<dbReference type="SMART" id="SM00443">
    <property type="entry name" value="G_patch"/>
    <property type="match status" value="1"/>
</dbReference>
<dbReference type="SUPFAM" id="SSF54928">
    <property type="entry name" value="RNA-binding domain, RBD"/>
    <property type="match status" value="1"/>
</dbReference>
<dbReference type="Proteomes" id="UP000001940">
    <property type="component" value="Chromosome IV"/>
</dbReference>
<dbReference type="InParanoid" id="Q20966"/>
<dbReference type="PANTHER" id="PTHR13288:SF8">
    <property type="entry name" value="SPLICING FACTOR 45"/>
    <property type="match status" value="1"/>
</dbReference>
<dbReference type="GO" id="GO:0005681">
    <property type="term" value="C:spliceosomal complex"/>
    <property type="evidence" value="ECO:0007669"/>
    <property type="project" value="UniProtKB-UniRule"/>
</dbReference>
<evidence type="ECO:0000313" key="7">
    <source>
        <dbReference type="Proteomes" id="UP000001940"/>
    </source>
</evidence>
<sequence length="371" mass="41207">MYNDDEDDVPQGPPAAKQAKPMHNIQMAFMQSQLAQRKAALQQQAARQKLVKSSAPPPVIDLSTRNRTITTAVTSKSFQPIRANPVSDNISFLPKAATDESVMLFGEEHVKCEYYPMTPNNYEVVAKEINDRKQREKTAREVAKRLQREHEEEDKKRSKGAAIAPPTMLMEPEPEVIKNTNENQDEKPHSSFMPPPSFLPAFGKATSRGLGIAANIMKRHGYKEGAGLGKSEQGMSTALSIEKTGVRGGNIVAEAPKAPTFATNSMEAVQNATKILQLWNLTDLSEVSGEEGKKEFADEIKEEMEKCGQVVNVIVHVDESQEEDRQVRVFVEFTNNAQAIKAFVMMNGRFFGGRSVSAGFQNVSDYNNREF</sequence>
<proteinExistence type="evidence at protein level"/>
<dbReference type="WormBase" id="F58B3.7">
    <property type="protein sequence ID" value="CE06009"/>
    <property type="gene ID" value="WBGene00010233"/>
    <property type="gene designation" value="rbm-17"/>
</dbReference>
<dbReference type="PROSITE" id="PS50174">
    <property type="entry name" value="G_PATCH"/>
    <property type="match status" value="1"/>
</dbReference>
<dbReference type="Gene3D" id="3.30.70.330">
    <property type="match status" value="1"/>
</dbReference>
<dbReference type="RefSeq" id="NP_502198.1">
    <property type="nucleotide sequence ID" value="NM_069797.7"/>
</dbReference>
<feature type="domain" description="G-patch" evidence="5">
    <location>
        <begin position="209"/>
        <end position="256"/>
    </location>
</feature>
<keyword evidence="1 2" id="KW-0694">RNA-binding</keyword>
<evidence type="ECO:0000256" key="1">
    <source>
        <dbReference type="ARBA" id="ARBA00022884"/>
    </source>
</evidence>
<feature type="compositionally biased region" description="Basic and acidic residues" evidence="3">
    <location>
        <begin position="135"/>
        <end position="156"/>
    </location>
</feature>
<dbReference type="HOGENOM" id="CLU_795082_0_0_1"/>
<dbReference type="FunFam" id="3.30.70.330:FF:001560">
    <property type="entry name" value="RNA Binding Motif protein homolog"/>
    <property type="match status" value="1"/>
</dbReference>
<feature type="region of interest" description="Disordered" evidence="3">
    <location>
        <begin position="135"/>
        <end position="165"/>
    </location>
</feature>
<evidence type="ECO:0007829" key="9">
    <source>
        <dbReference type="PeptideAtlas" id="Q20966"/>
    </source>
</evidence>
<dbReference type="AGR" id="WB:WBGene00010233"/>
<dbReference type="SMR" id="Q20966"/>
<dbReference type="PaxDb" id="6239-F58B3.7"/>
<dbReference type="CDD" id="cd12374">
    <property type="entry name" value="RRM_UHM_SPF45_PUF60"/>
    <property type="match status" value="1"/>
</dbReference>
<comment type="function">
    <text evidence="2">Splice factor that binds to the single-stranded 3'AG at the exon/intron border and promotes its utilization in the second catalytic step. Involved in the regulation of alternative splicing and the utilization of cryptic splice sites.</text>
</comment>
<dbReference type="PROSITE" id="PS50102">
    <property type="entry name" value="RRM"/>
    <property type="match status" value="1"/>
</dbReference>
<keyword evidence="7" id="KW-1185">Reference proteome</keyword>
<dbReference type="InterPro" id="IPR012677">
    <property type="entry name" value="Nucleotide-bd_a/b_plait_sf"/>
</dbReference>
<dbReference type="InterPro" id="IPR035979">
    <property type="entry name" value="RBD_domain_sf"/>
</dbReference>
<dbReference type="STRING" id="6239.F58B3.7.1"/>
<dbReference type="GO" id="GO:0000380">
    <property type="term" value="P:alternative mRNA splicing, via spliceosome"/>
    <property type="evidence" value="ECO:0000318"/>
    <property type="project" value="GO_Central"/>
</dbReference>
<dbReference type="InterPro" id="IPR000504">
    <property type="entry name" value="RRM_dom"/>
</dbReference>
<keyword evidence="2" id="KW-0508">mRNA splicing</keyword>
<evidence type="ECO:0000256" key="2">
    <source>
        <dbReference type="PIRNR" id="PIRNR031066"/>
    </source>
</evidence>
<keyword evidence="2" id="KW-0747">Spliceosome</keyword>
<evidence type="ECO:0000313" key="6">
    <source>
        <dbReference type="EMBL" id="CAA97799.1"/>
    </source>
</evidence>
<dbReference type="OrthoDB" id="5411533at2759"/>
<dbReference type="eggNOG" id="KOG1996">
    <property type="taxonomic scope" value="Eukaryota"/>
</dbReference>
<evidence type="ECO:0000259" key="4">
    <source>
        <dbReference type="PROSITE" id="PS50102"/>
    </source>
</evidence>
<dbReference type="GO" id="GO:0003723">
    <property type="term" value="F:RNA binding"/>
    <property type="evidence" value="ECO:0007669"/>
    <property type="project" value="UniProtKB-UniRule"/>
</dbReference>
<dbReference type="Reactome" id="R-CEL-72163">
    <property type="pathway name" value="mRNA Splicing - Major Pathway"/>
</dbReference>
<dbReference type="EMBL" id="BX284604">
    <property type="protein sequence ID" value="CAA97799.1"/>
    <property type="molecule type" value="Genomic_DNA"/>
</dbReference>
<evidence type="ECO:0000256" key="3">
    <source>
        <dbReference type="SAM" id="MobiDB-lite"/>
    </source>
</evidence>
<dbReference type="SMART" id="SM00361">
    <property type="entry name" value="RRM_1"/>
    <property type="match status" value="1"/>
</dbReference>
<dbReference type="InterPro" id="IPR003954">
    <property type="entry name" value="RRM_euk-type"/>
</dbReference>
<keyword evidence="9" id="KW-1267">Proteomics identification</keyword>
<dbReference type="PeptideAtlas" id="Q20966"/>
<dbReference type="UCSC" id="F58B3.7">
    <property type="organism name" value="c. elegans"/>
</dbReference>
<dbReference type="GO" id="GO:0005654">
    <property type="term" value="C:nucleoplasm"/>
    <property type="evidence" value="ECO:0007669"/>
    <property type="project" value="UniProtKB-UniRule"/>
</dbReference>
<dbReference type="FunCoup" id="Q20966">
    <property type="interactions" value="2359"/>
</dbReference>
<organism evidence="6 7">
    <name type="scientific">Caenorhabditis elegans</name>
    <dbReference type="NCBI Taxonomy" id="6239"/>
    <lineage>
        <taxon>Eukaryota</taxon>
        <taxon>Metazoa</taxon>
        <taxon>Ecdysozoa</taxon>
        <taxon>Nematoda</taxon>
        <taxon>Chromadorea</taxon>
        <taxon>Rhabditida</taxon>
        <taxon>Rhabditina</taxon>
        <taxon>Rhabditomorpha</taxon>
        <taxon>Rhabditoidea</taxon>
        <taxon>Rhabditidae</taxon>
        <taxon>Peloderinae</taxon>
        <taxon>Caenorhabditis</taxon>
    </lineage>
</organism>
<keyword evidence="2" id="KW-0539">Nucleus</keyword>
<comment type="subcellular location">
    <subcellularLocation>
        <location evidence="2">Nucleus</location>
    </subcellularLocation>
</comment>
<dbReference type="InterPro" id="IPR040052">
    <property type="entry name" value="RBM17"/>
</dbReference>
<evidence type="ECO:0000259" key="5">
    <source>
        <dbReference type="PROSITE" id="PS50174"/>
    </source>
</evidence>
<protein>
    <recommendedName>
        <fullName evidence="2">Splicing factor 45</fullName>
    </recommendedName>
    <alternativeName>
        <fullName evidence="2">RNA-binding motif protein 17</fullName>
    </alternativeName>
</protein>
<dbReference type="PANTHER" id="PTHR13288">
    <property type="entry name" value="SPLICING FACTOR 45 SPF45"/>
    <property type="match status" value="1"/>
</dbReference>
<comment type="subunit">
    <text evidence="2">Associates with the spliceosome.</text>
</comment>
<name>Q20966_CAEEL</name>
<dbReference type="AlphaFoldDB" id="Q20966"/>
<gene>
    <name evidence="6 8" type="primary">rbm-17</name>
    <name evidence="6" type="ORF">CELE_F58B3.7</name>
    <name evidence="8" type="ORF">F58B3.7</name>
</gene>
<dbReference type="PIRSF" id="PIRSF031066">
    <property type="entry name" value="Splicing_factor_SPF45"/>
    <property type="match status" value="1"/>
</dbReference>
<dbReference type="PIR" id="T22894">
    <property type="entry name" value="T22894"/>
</dbReference>
<accession>Q20966</accession>
<dbReference type="PhylomeDB" id="Q20966"/>
<keyword evidence="2" id="KW-0507">mRNA processing</keyword>